<dbReference type="PROSITE" id="PS51257">
    <property type="entry name" value="PROKAR_LIPOPROTEIN"/>
    <property type="match status" value="1"/>
</dbReference>
<feature type="signal peptide" evidence="2">
    <location>
        <begin position="1"/>
        <end position="17"/>
    </location>
</feature>
<reference evidence="4" key="1">
    <citation type="submission" date="2017-06" db="EMBL/GenBank/DDBJ databases">
        <authorList>
            <person name="Varghese N."/>
            <person name="Submissions S."/>
        </authorList>
    </citation>
    <scope>NUCLEOTIDE SEQUENCE [LARGE SCALE GENOMIC DNA]</scope>
    <source>
        <strain evidence="4">NKM1</strain>
    </source>
</reference>
<evidence type="ECO:0000256" key="2">
    <source>
        <dbReference type="SAM" id="SignalP"/>
    </source>
</evidence>
<dbReference type="Proteomes" id="UP000198432">
    <property type="component" value="Unassembled WGS sequence"/>
</dbReference>
<dbReference type="SMART" id="SM00028">
    <property type="entry name" value="TPR"/>
    <property type="match status" value="8"/>
</dbReference>
<accession>A0A239FTN5</accession>
<dbReference type="SUPFAM" id="SSF48452">
    <property type="entry name" value="TPR-like"/>
    <property type="match status" value="1"/>
</dbReference>
<dbReference type="Pfam" id="PF13432">
    <property type="entry name" value="TPR_16"/>
    <property type="match status" value="2"/>
</dbReference>
<evidence type="ECO:0000313" key="3">
    <source>
        <dbReference type="EMBL" id="SNS59563.1"/>
    </source>
</evidence>
<feature type="repeat" description="TPR" evidence="1">
    <location>
        <begin position="295"/>
        <end position="328"/>
    </location>
</feature>
<dbReference type="Pfam" id="PF13181">
    <property type="entry name" value="TPR_8"/>
    <property type="match status" value="1"/>
</dbReference>
<dbReference type="AlphaFoldDB" id="A0A239FTN5"/>
<evidence type="ECO:0000313" key="4">
    <source>
        <dbReference type="Proteomes" id="UP000198432"/>
    </source>
</evidence>
<dbReference type="OrthoDB" id="916447at2"/>
<keyword evidence="1" id="KW-0802">TPR repeat</keyword>
<feature type="chain" id="PRO_5012805612" evidence="2">
    <location>
        <begin position="18"/>
        <end position="359"/>
    </location>
</feature>
<feature type="repeat" description="TPR" evidence="1">
    <location>
        <begin position="125"/>
        <end position="158"/>
    </location>
</feature>
<dbReference type="EMBL" id="FZOQ01000009">
    <property type="protein sequence ID" value="SNS59563.1"/>
    <property type="molecule type" value="Genomic_DNA"/>
</dbReference>
<dbReference type="PANTHER" id="PTHR44998:SF1">
    <property type="entry name" value="UDP-N-ACETYLGLUCOSAMINE--PEPTIDE N-ACETYLGLUCOSAMINYLTRANSFERASE 110 KDA SUBUNIT"/>
    <property type="match status" value="1"/>
</dbReference>
<evidence type="ECO:0000256" key="1">
    <source>
        <dbReference type="PROSITE-ProRule" id="PRU00339"/>
    </source>
</evidence>
<dbReference type="RefSeq" id="WP_089319346.1">
    <property type="nucleotide sequence ID" value="NZ_FZOQ01000009.1"/>
</dbReference>
<keyword evidence="2" id="KW-0732">Signal</keyword>
<dbReference type="PROSITE" id="PS50005">
    <property type="entry name" value="TPR"/>
    <property type="match status" value="2"/>
</dbReference>
<name>A0A239FTN5_9BACT</name>
<sequence length="359" mass="40016">MVRISRLLLLVLLVSFAACDVEESNNEQMVNLQQVKDEPEAQLANLTAAIARSKRDGSLYARRAVVLLRKGELAQALEDANEAVKLTKNEPSSLFVKAQVLRALGKPEEALPLALRAERNSYQSSSLYVLLSELYLQQKDFGQAQTYINKAQELSPEDEFAFYYKGRILEATGDTARAIRNYELALEQAPTFMEPKRELAGVLVSKAEYAAAVPYLREALEQAPEDGLLWYYRGLAYEAGQKQDSATIAFTKAVRLHDTLDGAHYKLGMGYHALGKNELALEHLEKAYAAYKSKPGFLITLASAYERTGQYKSSLAAYQRLVAAEPKYTYAYEAIGRLKSKLAKPAPDSTTVRQVQIEQ</sequence>
<dbReference type="InterPro" id="IPR019734">
    <property type="entry name" value="TPR_rpt"/>
</dbReference>
<dbReference type="InterPro" id="IPR011990">
    <property type="entry name" value="TPR-like_helical_dom_sf"/>
</dbReference>
<dbReference type="Pfam" id="PF14559">
    <property type="entry name" value="TPR_19"/>
    <property type="match status" value="1"/>
</dbReference>
<proteinExistence type="predicted"/>
<protein>
    <submittedName>
        <fullName evidence="3">Tetratricopeptide repeat-containing protein</fullName>
    </submittedName>
</protein>
<dbReference type="Gene3D" id="1.25.40.10">
    <property type="entry name" value="Tetratricopeptide repeat domain"/>
    <property type="match status" value="3"/>
</dbReference>
<dbReference type="PANTHER" id="PTHR44998">
    <property type="match status" value="1"/>
</dbReference>
<gene>
    <name evidence="3" type="ORF">SAMN06296052_10994</name>
</gene>
<keyword evidence="4" id="KW-1185">Reference proteome</keyword>
<organism evidence="3 4">
    <name type="scientific">Pontibacter ummariensis</name>
    <dbReference type="NCBI Taxonomy" id="1610492"/>
    <lineage>
        <taxon>Bacteria</taxon>
        <taxon>Pseudomonadati</taxon>
        <taxon>Bacteroidota</taxon>
        <taxon>Cytophagia</taxon>
        <taxon>Cytophagales</taxon>
        <taxon>Hymenobacteraceae</taxon>
        <taxon>Pontibacter</taxon>
    </lineage>
</organism>